<name>B5HNC3_STRX2</name>
<dbReference type="HOGENOM" id="CLU_2810767_0_0_11"/>
<keyword evidence="3" id="KW-1185">Reference proteome</keyword>
<accession>B5HNC3</accession>
<evidence type="ECO:0000313" key="3">
    <source>
        <dbReference type="Proteomes" id="UP000002785"/>
    </source>
</evidence>
<proteinExistence type="predicted"/>
<reference evidence="2" key="1">
    <citation type="submission" date="2009-10" db="EMBL/GenBank/DDBJ databases">
        <title>The genome sequence of Streptomyces sviceus strain ATCC 29083.</title>
        <authorList>
            <consortium name="The Broad Institute Genome Sequencing Platform"/>
            <consortium name="Broad Institute Microbial Sequencing Center"/>
            <person name="Fischbach M."/>
            <person name="Godfrey P."/>
            <person name="Ward D."/>
            <person name="Young S."/>
            <person name="Zeng Q."/>
            <person name="Koehrsen M."/>
            <person name="Alvarado L."/>
            <person name="Berlin A.M."/>
            <person name="Bochicchio J."/>
            <person name="Borenstein D."/>
            <person name="Chapman S.B."/>
            <person name="Chen Z."/>
            <person name="Engels R."/>
            <person name="Freedman E."/>
            <person name="Gellesch M."/>
            <person name="Goldberg J."/>
            <person name="Griggs A."/>
            <person name="Gujja S."/>
            <person name="Heilman E.R."/>
            <person name="Heiman D.I."/>
            <person name="Hepburn T.A."/>
            <person name="Howarth C."/>
            <person name="Jen D."/>
            <person name="Larson L."/>
            <person name="Lewis B."/>
            <person name="Mehta T."/>
            <person name="Park D."/>
            <person name="Pearson M."/>
            <person name="Richards J."/>
            <person name="Roberts A."/>
            <person name="Saif S."/>
            <person name="Shea T.D."/>
            <person name="Shenoy N."/>
            <person name="Sisk P."/>
            <person name="Stolte C."/>
            <person name="Sykes S.N."/>
            <person name="Thomson T."/>
            <person name="Walk T."/>
            <person name="White J."/>
            <person name="Yandava C."/>
            <person name="Straight P."/>
            <person name="Clardy J."/>
            <person name="Hung D."/>
            <person name="Kolter R."/>
            <person name="Mekalanos J."/>
            <person name="Walker S."/>
            <person name="Walsh C.T."/>
            <person name="Wieland-Brown L.C."/>
            <person name="Haas B."/>
            <person name="Nusbaum C."/>
            <person name="Birren B."/>
        </authorList>
    </citation>
    <scope>NUCLEOTIDE SEQUENCE [LARGE SCALE GENOMIC DNA]</scope>
    <source>
        <strain evidence="2">ATCC 29083</strain>
    </source>
</reference>
<feature type="region of interest" description="Disordered" evidence="1">
    <location>
        <begin position="19"/>
        <end position="38"/>
    </location>
</feature>
<gene>
    <name evidence="2" type="ORF">SSEG_00908</name>
</gene>
<dbReference type="EMBL" id="CM000951">
    <property type="protein sequence ID" value="EDY54327.1"/>
    <property type="molecule type" value="Genomic_DNA"/>
</dbReference>
<dbReference type="AlphaFoldDB" id="B5HNC3"/>
<feature type="region of interest" description="Disordered" evidence="1">
    <location>
        <begin position="48"/>
        <end position="67"/>
    </location>
</feature>
<evidence type="ECO:0000256" key="1">
    <source>
        <dbReference type="SAM" id="MobiDB-lite"/>
    </source>
</evidence>
<sequence>MSRRRRHRRLIVFSDQYNCRPAAPDQPPVGNSTGAESERCYTLTGEGRAVGGVARPGDNGGAANTRT</sequence>
<protein>
    <submittedName>
        <fullName evidence="2">Uncharacterized protein</fullName>
    </submittedName>
</protein>
<organism evidence="2 3">
    <name type="scientific">Streptomyces sviceus (strain ATCC 29083 / DSM 924 / JCM 4929 / NBRC 13980 / NCIMB 11184 / NRRL 5439 / UC 5370)</name>
    <dbReference type="NCBI Taxonomy" id="463191"/>
    <lineage>
        <taxon>Bacteria</taxon>
        <taxon>Bacillati</taxon>
        <taxon>Actinomycetota</taxon>
        <taxon>Actinomycetes</taxon>
        <taxon>Kitasatosporales</taxon>
        <taxon>Streptomycetaceae</taxon>
        <taxon>Streptomyces</taxon>
    </lineage>
</organism>
<dbReference type="Proteomes" id="UP000002785">
    <property type="component" value="Chromosome"/>
</dbReference>
<evidence type="ECO:0000313" key="2">
    <source>
        <dbReference type="EMBL" id="EDY54327.1"/>
    </source>
</evidence>